<reference evidence="2" key="1">
    <citation type="submission" date="2020-10" db="EMBL/GenBank/DDBJ databases">
        <authorList>
            <person name="Kikuchi T."/>
        </authorList>
    </citation>
    <scope>NUCLEOTIDE SEQUENCE</scope>
    <source>
        <strain evidence="2">NKZ352</strain>
    </source>
</reference>
<evidence type="ECO:0000313" key="2">
    <source>
        <dbReference type="EMBL" id="CAD6194545.1"/>
    </source>
</evidence>
<feature type="compositionally biased region" description="Basic residues" evidence="1">
    <location>
        <begin position="100"/>
        <end position="110"/>
    </location>
</feature>
<name>A0A8S1HH29_9PELO</name>
<comment type="caution">
    <text evidence="2">The sequence shown here is derived from an EMBL/GenBank/DDBJ whole genome shotgun (WGS) entry which is preliminary data.</text>
</comment>
<keyword evidence="3" id="KW-1185">Reference proteome</keyword>
<organism evidence="2 3">
    <name type="scientific">Caenorhabditis auriculariae</name>
    <dbReference type="NCBI Taxonomy" id="2777116"/>
    <lineage>
        <taxon>Eukaryota</taxon>
        <taxon>Metazoa</taxon>
        <taxon>Ecdysozoa</taxon>
        <taxon>Nematoda</taxon>
        <taxon>Chromadorea</taxon>
        <taxon>Rhabditida</taxon>
        <taxon>Rhabditina</taxon>
        <taxon>Rhabditomorpha</taxon>
        <taxon>Rhabditoidea</taxon>
        <taxon>Rhabditidae</taxon>
        <taxon>Peloderinae</taxon>
        <taxon>Caenorhabditis</taxon>
    </lineage>
</organism>
<feature type="region of interest" description="Disordered" evidence="1">
    <location>
        <begin position="93"/>
        <end position="159"/>
    </location>
</feature>
<dbReference type="AlphaFoldDB" id="A0A8S1HH29"/>
<proteinExistence type="predicted"/>
<dbReference type="EMBL" id="CAJGYM010000045">
    <property type="protein sequence ID" value="CAD6194545.1"/>
    <property type="molecule type" value="Genomic_DNA"/>
</dbReference>
<accession>A0A8S1HH29</accession>
<gene>
    <name evidence="2" type="ORF">CAUJ_LOCUS10464</name>
</gene>
<evidence type="ECO:0000256" key="1">
    <source>
        <dbReference type="SAM" id="MobiDB-lite"/>
    </source>
</evidence>
<feature type="compositionally biased region" description="Basic and acidic residues" evidence="1">
    <location>
        <begin position="125"/>
        <end position="159"/>
    </location>
</feature>
<evidence type="ECO:0000313" key="3">
    <source>
        <dbReference type="Proteomes" id="UP000835052"/>
    </source>
</evidence>
<dbReference type="Proteomes" id="UP000835052">
    <property type="component" value="Unassembled WGS sequence"/>
</dbReference>
<protein>
    <submittedName>
        <fullName evidence="2">Uncharacterized protein</fullName>
    </submittedName>
</protein>
<sequence>MTTPLLVYPERNKQKIIDQKDKNSPIYHQPRLRRSQTRLNSDTKFFFHDFYIDKIEEYCPPSDTNVKKYKHITSPKKIVTTPKARAVTSLPFRRDQQTKTPKRVPIKRRNKSDTGIAPKRKRRALSTERSSERKTGKEVREEEEKEEKDDFSVDDAAKDNDSDVISLDVFEMNLDDPIILSDSDEEDVFEARLEEVFEHGRPRKKGVDN</sequence>